<evidence type="ECO:0000313" key="4">
    <source>
        <dbReference type="Proteomes" id="UP000198883"/>
    </source>
</evidence>
<accession>A0A1H7X3N9</accession>
<reference evidence="4" key="1">
    <citation type="submission" date="2016-10" db="EMBL/GenBank/DDBJ databases">
        <authorList>
            <person name="Varghese N."/>
            <person name="Submissions S."/>
        </authorList>
    </citation>
    <scope>NUCLEOTIDE SEQUENCE [LARGE SCALE GENOMIC DNA]</scope>
    <source>
        <strain evidence="4">DSM 24204</strain>
    </source>
</reference>
<dbReference type="RefSeq" id="WP_090921597.1">
    <property type="nucleotide sequence ID" value="NZ_CP016180.1"/>
</dbReference>
<dbReference type="GeneID" id="83543761"/>
<dbReference type="OrthoDB" id="9966401at2"/>
<reference evidence="2 5" key="3">
    <citation type="journal article" date="2023" name="Front. Microbiol.">
        <title>Phylogeography and host specificity of Pasteurellaceae pathogenic to sea-farmed fish in the north-east Atlantic.</title>
        <authorList>
            <person name="Gulla S."/>
            <person name="Colquhoun D.J."/>
            <person name="Olsen A.B."/>
            <person name="Spilsberg B."/>
            <person name="Lagesen K."/>
            <person name="Aakesson C.P."/>
            <person name="Strom S."/>
            <person name="Manji F."/>
            <person name="Birkbeck T.H."/>
            <person name="Nilsen H.K."/>
        </authorList>
    </citation>
    <scope>NUCLEOTIDE SEQUENCE [LARGE SCALE GENOMIC DNA]</scope>
    <source>
        <strain evidence="2 5">VIO11850</strain>
    </source>
</reference>
<name>A0A1H7X3N9_9PAST</name>
<dbReference type="EMBL" id="FOBN01000011">
    <property type="protein sequence ID" value="SEM28271.1"/>
    <property type="molecule type" value="Genomic_DNA"/>
</dbReference>
<reference evidence="3" key="2">
    <citation type="submission" date="2016-10" db="EMBL/GenBank/DDBJ databases">
        <authorList>
            <person name="de Groot N.N."/>
        </authorList>
    </citation>
    <scope>NUCLEOTIDE SEQUENCE [LARGE SCALE GENOMIC DNA]</scope>
    <source>
        <strain evidence="3">DSM 24204</strain>
    </source>
</reference>
<evidence type="ECO:0000256" key="1">
    <source>
        <dbReference type="SAM" id="Coils"/>
    </source>
</evidence>
<sequence>MDKNIETSEEKNNRLIAELSQKQKDIQERENKIYIDELLKNGRLFPSQKDEALSILNMATGYDNEMVISLSEGESFESKIKSFLDKMTLINLSMQTTDLDINLNKKQSVWRNENEKDPELLDLQIKTYMRNYNVNYKTAFEHLTK</sequence>
<dbReference type="STRING" id="97481.SAMN05444853_11115"/>
<evidence type="ECO:0000313" key="2">
    <source>
        <dbReference type="EMBL" id="MDP8085531.1"/>
    </source>
</evidence>
<proteinExistence type="predicted"/>
<keyword evidence="1" id="KW-0175">Coiled coil</keyword>
<evidence type="ECO:0000313" key="3">
    <source>
        <dbReference type="EMBL" id="SEM28271.1"/>
    </source>
</evidence>
<feature type="coiled-coil region" evidence="1">
    <location>
        <begin position="5"/>
        <end position="32"/>
    </location>
</feature>
<organism evidence="3 4">
    <name type="scientific">Phocoenobacter skyensis</name>
    <dbReference type="NCBI Taxonomy" id="97481"/>
    <lineage>
        <taxon>Bacteria</taxon>
        <taxon>Pseudomonadati</taxon>
        <taxon>Pseudomonadota</taxon>
        <taxon>Gammaproteobacteria</taxon>
        <taxon>Pasteurellales</taxon>
        <taxon>Pasteurellaceae</taxon>
        <taxon>Phocoenobacter</taxon>
    </lineage>
</organism>
<gene>
    <name evidence="2" type="ORF">QJT92_06290</name>
    <name evidence="3" type="ORF">SAMN05444853_11115</name>
</gene>
<protein>
    <submittedName>
        <fullName evidence="3">Uncharacterized protein</fullName>
    </submittedName>
</protein>
<dbReference type="Proteomes" id="UP000198883">
    <property type="component" value="Unassembled WGS sequence"/>
</dbReference>
<dbReference type="AlphaFoldDB" id="A0A1H7X3N9"/>
<dbReference type="EMBL" id="JASAVS010000012">
    <property type="protein sequence ID" value="MDP8085531.1"/>
    <property type="molecule type" value="Genomic_DNA"/>
</dbReference>
<evidence type="ECO:0000313" key="5">
    <source>
        <dbReference type="Proteomes" id="UP001224812"/>
    </source>
</evidence>
<dbReference type="Proteomes" id="UP001224812">
    <property type="component" value="Unassembled WGS sequence"/>
</dbReference>
<keyword evidence="5" id="KW-1185">Reference proteome</keyword>